<protein>
    <submittedName>
        <fullName evidence="2">Ethanolamine utilization protein, EutP</fullName>
    </submittedName>
</protein>
<dbReference type="PIRSF" id="PIRSF036409">
    <property type="entry name" value="EutP_PduV"/>
    <property type="match status" value="1"/>
</dbReference>
<dbReference type="GO" id="GO:0005524">
    <property type="term" value="F:ATP binding"/>
    <property type="evidence" value="ECO:0007669"/>
    <property type="project" value="UniProtKB-UniRule"/>
</dbReference>
<dbReference type="eggNOG" id="COG4917">
    <property type="taxonomic scope" value="Bacteria"/>
</dbReference>
<dbReference type="PANTHER" id="PTHR40453">
    <property type="entry name" value="PROTEIN YOEF"/>
    <property type="match status" value="1"/>
</dbReference>
<dbReference type="InterPro" id="IPR012381">
    <property type="entry name" value="EutP_PduV"/>
</dbReference>
<dbReference type="RefSeq" id="WP_012860505.1">
    <property type="nucleotide sequence ID" value="NC_013517.1"/>
</dbReference>
<gene>
    <name evidence="2" type="ordered locus">Sterm_1041</name>
</gene>
<reference evidence="2 3" key="2">
    <citation type="journal article" date="2010" name="Stand. Genomic Sci.">
        <title>Complete genome sequence of Sebaldella termitidis type strain (NCTC 11300).</title>
        <authorList>
            <person name="Harmon-Smith M."/>
            <person name="Celia L."/>
            <person name="Chertkov O."/>
            <person name="Lapidus A."/>
            <person name="Copeland A."/>
            <person name="Glavina Del Rio T."/>
            <person name="Nolan M."/>
            <person name="Lucas S."/>
            <person name="Tice H."/>
            <person name="Cheng J.F."/>
            <person name="Han C."/>
            <person name="Detter J.C."/>
            <person name="Bruce D."/>
            <person name="Goodwin L."/>
            <person name="Pitluck S."/>
            <person name="Pati A."/>
            <person name="Liolios K."/>
            <person name="Ivanova N."/>
            <person name="Mavromatis K."/>
            <person name="Mikhailova N."/>
            <person name="Chen A."/>
            <person name="Palaniappan K."/>
            <person name="Land M."/>
            <person name="Hauser L."/>
            <person name="Chang Y.J."/>
            <person name="Jeffries C.D."/>
            <person name="Brettin T."/>
            <person name="Goker M."/>
            <person name="Beck B."/>
            <person name="Bristow J."/>
            <person name="Eisen J.A."/>
            <person name="Markowitz V."/>
            <person name="Hugenholtz P."/>
            <person name="Kyrpides N.C."/>
            <person name="Klenk H.P."/>
            <person name="Chen F."/>
        </authorList>
    </citation>
    <scope>NUCLEOTIDE SEQUENCE [LARGE SCALE GENOMIC DNA]</scope>
    <source>
        <strain evidence="3">ATCC 33386 / NCTC 11300</strain>
    </source>
</reference>
<dbReference type="HOGENOM" id="CLU_113298_2_0_0"/>
<evidence type="ECO:0000313" key="2">
    <source>
        <dbReference type="EMBL" id="ACZ07909.1"/>
    </source>
</evidence>
<name>D1AFM4_SEBTE</name>
<dbReference type="PANTHER" id="PTHR40453:SF1">
    <property type="entry name" value="PROTEIN YOEF"/>
    <property type="match status" value="1"/>
</dbReference>
<dbReference type="Proteomes" id="UP000000845">
    <property type="component" value="Chromosome"/>
</dbReference>
<dbReference type="STRING" id="526218.Sterm_1041"/>
<keyword evidence="3" id="KW-1185">Reference proteome</keyword>
<evidence type="ECO:0000256" key="1">
    <source>
        <dbReference type="PIRNR" id="PIRNR036409"/>
    </source>
</evidence>
<dbReference type="NCBIfam" id="TIGR02528">
    <property type="entry name" value="EutP"/>
    <property type="match status" value="1"/>
</dbReference>
<dbReference type="GO" id="GO:0006576">
    <property type="term" value="P:biogenic amine metabolic process"/>
    <property type="evidence" value="ECO:0007669"/>
    <property type="project" value="InterPro"/>
</dbReference>
<sequence length="144" mass="16027">MKRILLIGRTECGKTTLVQRLNGQALKYEKTQMLGYYDNMLDTPGEYMENRALYKALIISSYDCDVIGMVHSLNDERSVFPPNFSSAFTKPVIGIISKADLGGDVEKAKEILEDAGAEETFVISSYSNEGISALYEYLDDETSS</sequence>
<dbReference type="KEGG" id="str:Sterm_1041"/>
<keyword evidence="1" id="KW-0547">Nucleotide-binding</keyword>
<dbReference type="SUPFAM" id="SSF52540">
    <property type="entry name" value="P-loop containing nucleoside triphosphate hydrolases"/>
    <property type="match status" value="1"/>
</dbReference>
<organism evidence="2 3">
    <name type="scientific">Sebaldella termitidis (strain ATCC 33386 / NCTC 11300)</name>
    <dbReference type="NCBI Taxonomy" id="526218"/>
    <lineage>
        <taxon>Bacteria</taxon>
        <taxon>Fusobacteriati</taxon>
        <taxon>Fusobacteriota</taxon>
        <taxon>Fusobacteriia</taxon>
        <taxon>Fusobacteriales</taxon>
        <taxon>Leptotrichiaceae</taxon>
        <taxon>Sebaldella</taxon>
    </lineage>
</organism>
<evidence type="ECO:0000313" key="3">
    <source>
        <dbReference type="Proteomes" id="UP000000845"/>
    </source>
</evidence>
<proteinExistence type="inferred from homology"/>
<dbReference type="Gene3D" id="3.40.50.300">
    <property type="entry name" value="P-loop containing nucleotide triphosphate hydrolases"/>
    <property type="match status" value="1"/>
</dbReference>
<comment type="similarity">
    <text evidence="1">Belongs to the EutP/PduV family.</text>
</comment>
<accession>D1AFM4</accession>
<reference evidence="3" key="1">
    <citation type="submission" date="2009-09" db="EMBL/GenBank/DDBJ databases">
        <title>The complete chromosome of Sebaldella termitidis ATCC 33386.</title>
        <authorList>
            <consortium name="US DOE Joint Genome Institute (JGI-PGF)"/>
            <person name="Lucas S."/>
            <person name="Copeland A."/>
            <person name="Lapidus A."/>
            <person name="Glavina del Rio T."/>
            <person name="Dalin E."/>
            <person name="Tice H."/>
            <person name="Bruce D."/>
            <person name="Goodwin L."/>
            <person name="Pitluck S."/>
            <person name="Kyrpides N."/>
            <person name="Mavromatis K."/>
            <person name="Ivanova N."/>
            <person name="Mikhailova N."/>
            <person name="Sims D."/>
            <person name="Meincke L."/>
            <person name="Brettin T."/>
            <person name="Detter J.C."/>
            <person name="Han C."/>
            <person name="Larimer F."/>
            <person name="Land M."/>
            <person name="Hauser L."/>
            <person name="Markowitz V."/>
            <person name="Cheng J.F."/>
            <person name="Hugenholtz P."/>
            <person name="Woyke T."/>
            <person name="Wu D."/>
            <person name="Eisen J.A."/>
        </authorList>
    </citation>
    <scope>NUCLEOTIDE SEQUENCE [LARGE SCALE GENOMIC DNA]</scope>
    <source>
        <strain evidence="3">ATCC 33386 / NCTC 11300</strain>
    </source>
</reference>
<dbReference type="CDD" id="cd00882">
    <property type="entry name" value="Ras_like_GTPase"/>
    <property type="match status" value="1"/>
</dbReference>
<dbReference type="Pfam" id="PF10662">
    <property type="entry name" value="PduV-EutP"/>
    <property type="match status" value="1"/>
</dbReference>
<dbReference type="InterPro" id="IPR027417">
    <property type="entry name" value="P-loop_NTPase"/>
</dbReference>
<dbReference type="EMBL" id="CP001739">
    <property type="protein sequence ID" value="ACZ07909.1"/>
    <property type="molecule type" value="Genomic_DNA"/>
</dbReference>
<dbReference type="AlphaFoldDB" id="D1AFM4"/>